<dbReference type="InterPro" id="IPR008758">
    <property type="entry name" value="Peptidase_S28"/>
</dbReference>
<dbReference type="Pfam" id="PF01549">
    <property type="entry name" value="ShK"/>
    <property type="match status" value="1"/>
</dbReference>
<organism evidence="3 4">
    <name type="scientific">Panagrolaimus davidi</name>
    <dbReference type="NCBI Taxonomy" id="227884"/>
    <lineage>
        <taxon>Eukaryota</taxon>
        <taxon>Metazoa</taxon>
        <taxon>Ecdysozoa</taxon>
        <taxon>Nematoda</taxon>
        <taxon>Chromadorea</taxon>
        <taxon>Rhabditida</taxon>
        <taxon>Tylenchina</taxon>
        <taxon>Panagrolaimomorpha</taxon>
        <taxon>Panagrolaimoidea</taxon>
        <taxon>Panagrolaimidae</taxon>
        <taxon>Panagrolaimus</taxon>
    </lineage>
</organism>
<comment type="caution">
    <text evidence="1">Lacks conserved residue(s) required for the propagation of feature annotation.</text>
</comment>
<proteinExistence type="predicted"/>
<feature type="domain" description="ShKT" evidence="2">
    <location>
        <begin position="106"/>
        <end position="140"/>
    </location>
</feature>
<keyword evidence="3" id="KW-1185">Reference proteome</keyword>
<dbReference type="WBParaSite" id="PDA_v2.g14628.t1">
    <property type="protein sequence ID" value="PDA_v2.g14628.t1"/>
    <property type="gene ID" value="PDA_v2.g14628"/>
</dbReference>
<sequence length="157" mass="17751">MCSDIFGADITTEYITEKNQQINNIFPAPWNYTATNVVLPNGDYDPWHALSAAHCADMYPPYNGEPAGLNATRQIIIREVGYYLNNQQPSTTTMSPFTASTIPGGCSDVDTDCQNFKDNCKNTLYKPFMCKYCKQTCNFCFDQQCSSFNFMEIVHKN</sequence>
<dbReference type="Pfam" id="PF05577">
    <property type="entry name" value="Peptidase_S28"/>
    <property type="match status" value="1"/>
</dbReference>
<accession>A0A914PAP9</accession>
<reference evidence="4" key="1">
    <citation type="submission" date="2022-11" db="UniProtKB">
        <authorList>
            <consortium name="WormBaseParasite"/>
        </authorList>
    </citation>
    <scope>IDENTIFICATION</scope>
</reference>
<dbReference type="Gene3D" id="1.10.10.1940">
    <property type="match status" value="1"/>
</dbReference>
<feature type="disulfide bond" evidence="1">
    <location>
        <begin position="106"/>
        <end position="140"/>
    </location>
</feature>
<dbReference type="PROSITE" id="PS51670">
    <property type="entry name" value="SHKT"/>
    <property type="match status" value="1"/>
</dbReference>
<evidence type="ECO:0000313" key="4">
    <source>
        <dbReference type="WBParaSite" id="PDA_v2.g14628.t1"/>
    </source>
</evidence>
<dbReference type="AlphaFoldDB" id="A0A914PAP9"/>
<name>A0A914PAP9_9BILA</name>
<evidence type="ECO:0000313" key="3">
    <source>
        <dbReference type="Proteomes" id="UP000887578"/>
    </source>
</evidence>
<keyword evidence="1" id="KW-1015">Disulfide bond</keyword>
<dbReference type="GO" id="GO:0006508">
    <property type="term" value="P:proteolysis"/>
    <property type="evidence" value="ECO:0007669"/>
    <property type="project" value="InterPro"/>
</dbReference>
<evidence type="ECO:0000259" key="2">
    <source>
        <dbReference type="PROSITE" id="PS51670"/>
    </source>
</evidence>
<dbReference type="InterPro" id="IPR029058">
    <property type="entry name" value="AB_hydrolase_fold"/>
</dbReference>
<evidence type="ECO:0000256" key="1">
    <source>
        <dbReference type="PROSITE-ProRule" id="PRU01005"/>
    </source>
</evidence>
<dbReference type="Gene3D" id="3.40.50.1820">
    <property type="entry name" value="alpha/beta hydrolase"/>
    <property type="match status" value="1"/>
</dbReference>
<dbReference type="InterPro" id="IPR003582">
    <property type="entry name" value="ShKT_dom"/>
</dbReference>
<dbReference type="GO" id="GO:0070008">
    <property type="term" value="F:serine-type exopeptidase activity"/>
    <property type="evidence" value="ECO:0007669"/>
    <property type="project" value="InterPro"/>
</dbReference>
<dbReference type="Proteomes" id="UP000887578">
    <property type="component" value="Unplaced"/>
</dbReference>
<protein>
    <submittedName>
        <fullName evidence="4">ShKT domain-containing protein</fullName>
    </submittedName>
</protein>